<dbReference type="Proteomes" id="UP001597371">
    <property type="component" value="Unassembled WGS sequence"/>
</dbReference>
<dbReference type="Gene3D" id="2.40.30.170">
    <property type="match status" value="1"/>
</dbReference>
<accession>A0ABW5CK61</accession>
<dbReference type="Gene3D" id="2.40.50.100">
    <property type="match status" value="1"/>
</dbReference>
<evidence type="ECO:0000313" key="4">
    <source>
        <dbReference type="EMBL" id="MFD2237665.1"/>
    </source>
</evidence>
<dbReference type="Pfam" id="PF26002">
    <property type="entry name" value="Beta-barrel_AprE"/>
    <property type="match status" value="1"/>
</dbReference>
<proteinExistence type="predicted"/>
<dbReference type="PANTHER" id="PTHR30386:SF28">
    <property type="entry name" value="EXPORTED PROTEIN"/>
    <property type="match status" value="1"/>
</dbReference>
<keyword evidence="1" id="KW-0175">Coiled coil</keyword>
<dbReference type="InterPro" id="IPR058982">
    <property type="entry name" value="Beta-barrel_AprE"/>
</dbReference>
<dbReference type="EMBL" id="JBHUIJ010000011">
    <property type="protein sequence ID" value="MFD2237665.1"/>
    <property type="molecule type" value="Genomic_DNA"/>
</dbReference>
<feature type="coiled-coil region" evidence="1">
    <location>
        <begin position="112"/>
        <end position="150"/>
    </location>
</feature>
<keyword evidence="2" id="KW-1133">Transmembrane helix</keyword>
<gene>
    <name evidence="4" type="ORF">ACFSKQ_09320</name>
</gene>
<dbReference type="PRINTS" id="PR01490">
    <property type="entry name" value="RTXTOXIND"/>
</dbReference>
<organism evidence="4 5">
    <name type="scientific">Aureimonas populi</name>
    <dbReference type="NCBI Taxonomy" id="1701758"/>
    <lineage>
        <taxon>Bacteria</taxon>
        <taxon>Pseudomonadati</taxon>
        <taxon>Pseudomonadota</taxon>
        <taxon>Alphaproteobacteria</taxon>
        <taxon>Hyphomicrobiales</taxon>
        <taxon>Aurantimonadaceae</taxon>
        <taxon>Aureimonas</taxon>
    </lineage>
</organism>
<dbReference type="RefSeq" id="WP_209738042.1">
    <property type="nucleotide sequence ID" value="NZ_CP072611.1"/>
</dbReference>
<evidence type="ECO:0000256" key="2">
    <source>
        <dbReference type="SAM" id="Phobius"/>
    </source>
</evidence>
<evidence type="ECO:0000256" key="1">
    <source>
        <dbReference type="SAM" id="Coils"/>
    </source>
</evidence>
<comment type="caution">
    <text evidence="4">The sequence shown here is derived from an EMBL/GenBank/DDBJ whole genome shotgun (WGS) entry which is preliminary data.</text>
</comment>
<feature type="domain" description="AprE-like beta-barrel" evidence="3">
    <location>
        <begin position="296"/>
        <end position="390"/>
    </location>
</feature>
<name>A0ABW5CK61_9HYPH</name>
<dbReference type="InterPro" id="IPR050739">
    <property type="entry name" value="MFP"/>
</dbReference>
<keyword evidence="2" id="KW-0812">Transmembrane</keyword>
<reference evidence="5" key="1">
    <citation type="journal article" date="2019" name="Int. J. Syst. Evol. Microbiol.">
        <title>The Global Catalogue of Microorganisms (GCM) 10K type strain sequencing project: providing services to taxonomists for standard genome sequencing and annotation.</title>
        <authorList>
            <consortium name="The Broad Institute Genomics Platform"/>
            <consortium name="The Broad Institute Genome Sequencing Center for Infectious Disease"/>
            <person name="Wu L."/>
            <person name="Ma J."/>
        </authorList>
    </citation>
    <scope>NUCLEOTIDE SEQUENCE [LARGE SCALE GENOMIC DNA]</scope>
    <source>
        <strain evidence="5">ZS-35-S2</strain>
    </source>
</reference>
<sequence>MFRNEAVVSQTRRLEGEVVLAQPVQSRVLGIAGMIVVVAGLAFVSTATYARMESVTGWVVPEGGLIRVGARQAGIVERIDVAEGDEVQAGQPLALVRVSSDFSGGNAGVLIADQLRAEAEAAEAQATAAREQLLAEQEQVTAQREALSLELAESRSGLSTLVERAELLSGNVGRAEQLAERGVFTQRNLEEARMAELVARQEVSQARAAILSYERQIGELDARARSLPLEIEAATAQARISQAALAQRQTEAAVRHSHVVGATVAGRVVAVPVSLGQDVAAGAMIAAITPAGSSLEAELFIPSRAAGFIQSGQEVRLMYQAFPYQKFGTGRGTVQQVSRTVLGPGDISVPGLELREPVFRVKVRLERDSVNAYGQEIPIQPGMLLSADVVIDRRTLLEWLLDPLYAVGRMG</sequence>
<dbReference type="PANTHER" id="PTHR30386">
    <property type="entry name" value="MEMBRANE FUSION SUBUNIT OF EMRAB-TOLC MULTIDRUG EFFLUX PUMP"/>
    <property type="match status" value="1"/>
</dbReference>
<keyword evidence="5" id="KW-1185">Reference proteome</keyword>
<evidence type="ECO:0000259" key="3">
    <source>
        <dbReference type="Pfam" id="PF26002"/>
    </source>
</evidence>
<protein>
    <submittedName>
        <fullName evidence="4">HlyD family secretion protein</fullName>
    </submittedName>
</protein>
<keyword evidence="2" id="KW-0472">Membrane</keyword>
<evidence type="ECO:0000313" key="5">
    <source>
        <dbReference type="Proteomes" id="UP001597371"/>
    </source>
</evidence>
<feature type="transmembrane region" description="Helical" evidence="2">
    <location>
        <begin position="28"/>
        <end position="50"/>
    </location>
</feature>